<accession>A0A7J6X2Y9</accession>
<evidence type="ECO:0000313" key="2">
    <source>
        <dbReference type="Proteomes" id="UP000554482"/>
    </source>
</evidence>
<reference evidence="1 2" key="1">
    <citation type="submission" date="2020-06" db="EMBL/GenBank/DDBJ databases">
        <title>Transcriptomic and genomic resources for Thalictrum thalictroides and T. hernandezii: Facilitating candidate gene discovery in an emerging model plant lineage.</title>
        <authorList>
            <person name="Arias T."/>
            <person name="Riano-Pachon D.M."/>
            <person name="Di Stilio V.S."/>
        </authorList>
    </citation>
    <scope>NUCLEOTIDE SEQUENCE [LARGE SCALE GENOMIC DNA]</scope>
    <source>
        <strain evidence="2">cv. WT478/WT964</strain>
        <tissue evidence="1">Leaves</tissue>
    </source>
</reference>
<dbReference type="EMBL" id="JABWDY010006785">
    <property type="protein sequence ID" value="KAF5203437.1"/>
    <property type="molecule type" value="Genomic_DNA"/>
</dbReference>
<sequence length="71" mass="8539">MFESDEYIGYHLKMILQHWYMAVSLGEMPVSVEVFTLKTMQWDKFVFDLGMIDSWRKYFGSKADSDIFEIR</sequence>
<proteinExistence type="predicted"/>
<evidence type="ECO:0000313" key="1">
    <source>
        <dbReference type="EMBL" id="KAF5203437.1"/>
    </source>
</evidence>
<dbReference type="AlphaFoldDB" id="A0A7J6X2Y9"/>
<protein>
    <submittedName>
        <fullName evidence="1">Uncharacterized protein</fullName>
    </submittedName>
</protein>
<organism evidence="1 2">
    <name type="scientific">Thalictrum thalictroides</name>
    <name type="common">Rue-anemone</name>
    <name type="synonym">Anemone thalictroides</name>
    <dbReference type="NCBI Taxonomy" id="46969"/>
    <lineage>
        <taxon>Eukaryota</taxon>
        <taxon>Viridiplantae</taxon>
        <taxon>Streptophyta</taxon>
        <taxon>Embryophyta</taxon>
        <taxon>Tracheophyta</taxon>
        <taxon>Spermatophyta</taxon>
        <taxon>Magnoliopsida</taxon>
        <taxon>Ranunculales</taxon>
        <taxon>Ranunculaceae</taxon>
        <taxon>Thalictroideae</taxon>
        <taxon>Thalictrum</taxon>
    </lineage>
</organism>
<dbReference type="Proteomes" id="UP000554482">
    <property type="component" value="Unassembled WGS sequence"/>
</dbReference>
<comment type="caution">
    <text evidence="1">The sequence shown here is derived from an EMBL/GenBank/DDBJ whole genome shotgun (WGS) entry which is preliminary data.</text>
</comment>
<keyword evidence="2" id="KW-1185">Reference proteome</keyword>
<name>A0A7J6X2Y9_THATH</name>
<gene>
    <name evidence="1" type="ORF">FRX31_006977</name>
</gene>